<dbReference type="OrthoDB" id="9775268at2"/>
<dbReference type="PANTHER" id="PTHR23513:SF11">
    <property type="entry name" value="STAPHYLOFERRIN A TRANSPORTER"/>
    <property type="match status" value="1"/>
</dbReference>
<dbReference type="RefSeq" id="WP_150563097.1">
    <property type="nucleotide sequence ID" value="NZ_CABPSL010000005.1"/>
</dbReference>
<evidence type="ECO:0000256" key="5">
    <source>
        <dbReference type="ARBA" id="ARBA00023136"/>
    </source>
</evidence>
<dbReference type="EMBL" id="CABPSL010000005">
    <property type="protein sequence ID" value="VVD96823.1"/>
    <property type="molecule type" value="Genomic_DNA"/>
</dbReference>
<dbReference type="InterPro" id="IPR011701">
    <property type="entry name" value="MFS"/>
</dbReference>
<proteinExistence type="predicted"/>
<evidence type="ECO:0000256" key="4">
    <source>
        <dbReference type="ARBA" id="ARBA00022989"/>
    </source>
</evidence>
<dbReference type="GO" id="GO:0005886">
    <property type="term" value="C:plasma membrane"/>
    <property type="evidence" value="ECO:0007669"/>
    <property type="project" value="UniProtKB-SubCell"/>
</dbReference>
<feature type="transmembrane region" description="Helical" evidence="6">
    <location>
        <begin position="330"/>
        <end position="353"/>
    </location>
</feature>
<feature type="transmembrane region" description="Helical" evidence="6">
    <location>
        <begin position="50"/>
        <end position="70"/>
    </location>
</feature>
<feature type="transmembrane region" description="Helical" evidence="6">
    <location>
        <begin position="241"/>
        <end position="264"/>
    </location>
</feature>
<evidence type="ECO:0000313" key="7">
    <source>
        <dbReference type="EMBL" id="VVD96823.1"/>
    </source>
</evidence>
<dbReference type="SUPFAM" id="SSF103473">
    <property type="entry name" value="MFS general substrate transporter"/>
    <property type="match status" value="1"/>
</dbReference>
<sequence length="428" mass="44900">MTVPLTTLVRAEPLFTRVLIADLISKTGDGAHELAFVLLALAVTQGDLQWVGWIYFLRFVPYFVAGPLGGRLADVMDARRVMLGCDVARGAITAVLAGAIACDGLGPLGLALAGCAMTTFRTLFQPAFQASVPRLVTQRHLVAANGMTQISVEVGAAVGPALAGLLLWGGSLTWVVAFDALTYVVACWILWRIPRGAHARFAPARTPDEANEAVAASWRLRVDRAWTSWWVACRDIARSPALFSAIVMSSVCILFVGAALRVMIPAWAMQVGGTTGAAALVASVIAAGTIAGAAVFARRPRRIGPIKLLGYWSIYGGFLALMPLTDKLPWLLSIAFAMGISGACVDVVLATLIQRYSPPQRIGTHFSVFSTLANAGEAFSGVLAGLLVGIGSLSGGLVCNGLLVIGACAVGALSVARRERRGCEVIDA</sequence>
<feature type="transmembrane region" description="Helical" evidence="6">
    <location>
        <begin position="91"/>
        <end position="113"/>
    </location>
</feature>
<dbReference type="Proteomes" id="UP000384354">
    <property type="component" value="Unassembled WGS sequence"/>
</dbReference>
<dbReference type="GO" id="GO:0022857">
    <property type="term" value="F:transmembrane transporter activity"/>
    <property type="evidence" value="ECO:0007669"/>
    <property type="project" value="InterPro"/>
</dbReference>
<comment type="subcellular location">
    <subcellularLocation>
        <location evidence="1">Cell membrane</location>
        <topology evidence="1">Multi-pass membrane protein</topology>
    </subcellularLocation>
</comment>
<dbReference type="PANTHER" id="PTHR23513">
    <property type="entry name" value="INTEGRAL MEMBRANE EFFLUX PROTEIN-RELATED"/>
    <property type="match status" value="1"/>
</dbReference>
<dbReference type="AlphaFoldDB" id="A0A5E4UAZ0"/>
<evidence type="ECO:0000313" key="8">
    <source>
        <dbReference type="Proteomes" id="UP000384354"/>
    </source>
</evidence>
<keyword evidence="2" id="KW-1003">Cell membrane</keyword>
<dbReference type="CDD" id="cd06173">
    <property type="entry name" value="MFS_MefA_like"/>
    <property type="match status" value="1"/>
</dbReference>
<keyword evidence="3 6" id="KW-0812">Transmembrane</keyword>
<feature type="transmembrane region" description="Helical" evidence="6">
    <location>
        <begin position="172"/>
        <end position="191"/>
    </location>
</feature>
<keyword evidence="4 6" id="KW-1133">Transmembrane helix</keyword>
<evidence type="ECO:0000256" key="2">
    <source>
        <dbReference type="ARBA" id="ARBA00022475"/>
    </source>
</evidence>
<evidence type="ECO:0000256" key="6">
    <source>
        <dbReference type="SAM" id="Phobius"/>
    </source>
</evidence>
<name>A0A5E4UAZ0_9BURK</name>
<dbReference type="InterPro" id="IPR036259">
    <property type="entry name" value="MFS_trans_sf"/>
</dbReference>
<accession>A0A5E4UAZ0</accession>
<evidence type="ECO:0000256" key="1">
    <source>
        <dbReference type="ARBA" id="ARBA00004651"/>
    </source>
</evidence>
<feature type="transmembrane region" description="Helical" evidence="6">
    <location>
        <begin position="276"/>
        <end position="296"/>
    </location>
</feature>
<gene>
    <name evidence="7" type="primary">bacE</name>
    <name evidence="7" type="ORF">PCE31106_01905</name>
</gene>
<feature type="transmembrane region" description="Helical" evidence="6">
    <location>
        <begin position="365"/>
        <end position="387"/>
    </location>
</feature>
<organism evidence="7 8">
    <name type="scientific">Pandoraea cepalis</name>
    <dbReference type="NCBI Taxonomy" id="2508294"/>
    <lineage>
        <taxon>Bacteria</taxon>
        <taxon>Pseudomonadati</taxon>
        <taxon>Pseudomonadota</taxon>
        <taxon>Betaproteobacteria</taxon>
        <taxon>Burkholderiales</taxon>
        <taxon>Burkholderiaceae</taxon>
        <taxon>Pandoraea</taxon>
    </lineage>
</organism>
<keyword evidence="5 6" id="KW-0472">Membrane</keyword>
<dbReference type="Pfam" id="PF07690">
    <property type="entry name" value="MFS_1"/>
    <property type="match status" value="1"/>
</dbReference>
<evidence type="ECO:0000256" key="3">
    <source>
        <dbReference type="ARBA" id="ARBA00022692"/>
    </source>
</evidence>
<feature type="transmembrane region" description="Helical" evidence="6">
    <location>
        <begin position="393"/>
        <end position="416"/>
    </location>
</feature>
<feature type="transmembrane region" description="Helical" evidence="6">
    <location>
        <begin position="308"/>
        <end position="324"/>
    </location>
</feature>
<reference evidence="7 8" key="1">
    <citation type="submission" date="2019-08" db="EMBL/GenBank/DDBJ databases">
        <authorList>
            <person name="Peeters C."/>
        </authorList>
    </citation>
    <scope>NUCLEOTIDE SEQUENCE [LARGE SCALE GENOMIC DNA]</scope>
    <source>
        <strain evidence="7 8">LMG 31106</strain>
    </source>
</reference>
<dbReference type="Gene3D" id="1.20.1250.20">
    <property type="entry name" value="MFS general substrate transporter like domains"/>
    <property type="match status" value="1"/>
</dbReference>
<protein>
    <submittedName>
        <fullName evidence="7">Bacilysin exporter BacE</fullName>
    </submittedName>
</protein>